<dbReference type="SUPFAM" id="SSF141371">
    <property type="entry name" value="PilZ domain-like"/>
    <property type="match status" value="1"/>
</dbReference>
<dbReference type="GO" id="GO:0035438">
    <property type="term" value="F:cyclic-di-GMP binding"/>
    <property type="evidence" value="ECO:0007669"/>
    <property type="project" value="InterPro"/>
</dbReference>
<proteinExistence type="predicted"/>
<dbReference type="AlphaFoldDB" id="A0A1D2YW12"/>
<dbReference type="Proteomes" id="UP000243739">
    <property type="component" value="Unassembled WGS sequence"/>
</dbReference>
<dbReference type="InterPro" id="IPR009875">
    <property type="entry name" value="PilZ_domain"/>
</dbReference>
<name>A0A1D2YW12_9BACI</name>
<organism evidence="2 3">
    <name type="scientific">Vulcanibacillus modesticaldus</name>
    <dbReference type="NCBI Taxonomy" id="337097"/>
    <lineage>
        <taxon>Bacteria</taxon>
        <taxon>Bacillati</taxon>
        <taxon>Bacillota</taxon>
        <taxon>Bacilli</taxon>
        <taxon>Bacillales</taxon>
        <taxon>Bacillaceae</taxon>
        <taxon>Vulcanibacillus</taxon>
    </lineage>
</organism>
<dbReference type="EMBL" id="MIJF01000012">
    <property type="protein sequence ID" value="OEF99920.1"/>
    <property type="molecule type" value="Genomic_DNA"/>
</dbReference>
<feature type="domain" description="PilZ" evidence="1">
    <location>
        <begin position="96"/>
        <end position="202"/>
    </location>
</feature>
<protein>
    <recommendedName>
        <fullName evidence="1">PilZ domain-containing protein</fullName>
    </recommendedName>
</protein>
<reference evidence="2 3" key="1">
    <citation type="submission" date="2016-09" db="EMBL/GenBank/DDBJ databases">
        <title>Draft genome sequence for the type strain of Vulcanibacillus modesticaldus BR, a strictly anaerobic, moderately thermophilic, and nitrate-reducing bacterium from deep sea-hydrothermal vents of the Mid-Atlantic Ridge.</title>
        <authorList>
            <person name="Abin C.A."/>
            <person name="Hollibaugh J.T."/>
        </authorList>
    </citation>
    <scope>NUCLEOTIDE SEQUENCE [LARGE SCALE GENOMIC DNA]</scope>
    <source>
        <strain evidence="2 3">BR</strain>
    </source>
</reference>
<dbReference type="Pfam" id="PF07238">
    <property type="entry name" value="PilZ"/>
    <property type="match status" value="1"/>
</dbReference>
<dbReference type="RefSeq" id="WP_069656225.1">
    <property type="nucleotide sequence ID" value="NZ_MIJF01000012.1"/>
</dbReference>
<evidence type="ECO:0000259" key="1">
    <source>
        <dbReference type="Pfam" id="PF07238"/>
    </source>
</evidence>
<keyword evidence="3" id="KW-1185">Reference proteome</keyword>
<evidence type="ECO:0000313" key="2">
    <source>
        <dbReference type="EMBL" id="OEF99920.1"/>
    </source>
</evidence>
<gene>
    <name evidence="2" type="ORF">BHF71_07370</name>
</gene>
<accession>A0A1D2YW12</accession>
<sequence>MDYCIDEKLLNEVCTIKTSKQYLVGQILKIYKDKFAVSVFPLANEVEISNEEVEIRIETLDNQIYFYVAFIESQHELTSRRIIFFKPISEVHENNKRKYKRLKLGIYSKTPNIFYRIFPPIESKWEKVEVIDISQGGLQVKGKHYLSKGQLIEVKIGAPFVDTIEVIISRIVNIKKENDVYIYSIQFLNLTDTHKQSIENYINIVHEKINNLA</sequence>
<dbReference type="Gene3D" id="2.40.10.220">
    <property type="entry name" value="predicted glycosyltransferase like domains"/>
    <property type="match status" value="1"/>
</dbReference>
<evidence type="ECO:0000313" key="3">
    <source>
        <dbReference type="Proteomes" id="UP000243739"/>
    </source>
</evidence>
<comment type="caution">
    <text evidence="2">The sequence shown here is derived from an EMBL/GenBank/DDBJ whole genome shotgun (WGS) entry which is preliminary data.</text>
</comment>